<dbReference type="Proteomes" id="UP001152484">
    <property type="component" value="Unassembled WGS sequence"/>
</dbReference>
<comment type="caution">
    <text evidence="5">The sequence shown here is derived from an EMBL/GenBank/DDBJ whole genome shotgun (WGS) entry which is preliminary data.</text>
</comment>
<name>A0A9P0ZSU8_CUSEU</name>
<evidence type="ECO:0000313" key="6">
    <source>
        <dbReference type="Proteomes" id="UP001152484"/>
    </source>
</evidence>
<keyword evidence="2" id="KW-0645">Protease</keyword>
<dbReference type="OrthoDB" id="1869436at2759"/>
<sequence length="100" mass="11714">MIFMYDSLRTSPMCRLLIMSLCSSVFRNICANGEKVKKITWKQMKCAKQMSGLECGFYVMKFMYNVVRSINEGQDPEQVYTSTLRDEAFSKVEIDEIRDR</sequence>
<evidence type="ECO:0000256" key="3">
    <source>
        <dbReference type="ARBA" id="ARBA00022801"/>
    </source>
</evidence>
<comment type="similarity">
    <text evidence="1">Belongs to the peptidase C48 family.</text>
</comment>
<evidence type="ECO:0000313" key="5">
    <source>
        <dbReference type="EMBL" id="CAH9110979.1"/>
    </source>
</evidence>
<keyword evidence="6" id="KW-1185">Reference proteome</keyword>
<protein>
    <recommendedName>
        <fullName evidence="4">Ubiquitin-like protease family profile domain-containing protein</fullName>
    </recommendedName>
</protein>
<evidence type="ECO:0000256" key="1">
    <source>
        <dbReference type="ARBA" id="ARBA00005234"/>
    </source>
</evidence>
<dbReference type="InterPro" id="IPR038765">
    <property type="entry name" value="Papain-like_cys_pep_sf"/>
</dbReference>
<dbReference type="SUPFAM" id="SSF54001">
    <property type="entry name" value="Cysteine proteinases"/>
    <property type="match status" value="1"/>
</dbReference>
<evidence type="ECO:0000256" key="2">
    <source>
        <dbReference type="ARBA" id="ARBA00022670"/>
    </source>
</evidence>
<evidence type="ECO:0000259" key="4">
    <source>
        <dbReference type="Pfam" id="PF02902"/>
    </source>
</evidence>
<dbReference type="EMBL" id="CAMAPE010000054">
    <property type="protein sequence ID" value="CAH9110979.1"/>
    <property type="molecule type" value="Genomic_DNA"/>
</dbReference>
<reference evidence="5" key="1">
    <citation type="submission" date="2022-07" db="EMBL/GenBank/DDBJ databases">
        <authorList>
            <person name="Macas J."/>
            <person name="Novak P."/>
            <person name="Neumann P."/>
        </authorList>
    </citation>
    <scope>NUCLEOTIDE SEQUENCE</scope>
</reference>
<gene>
    <name evidence="5" type="ORF">CEURO_LOCUS19031</name>
</gene>
<dbReference type="InterPro" id="IPR003653">
    <property type="entry name" value="Peptidase_C48_C"/>
</dbReference>
<dbReference type="GO" id="GO:0006508">
    <property type="term" value="P:proteolysis"/>
    <property type="evidence" value="ECO:0007669"/>
    <property type="project" value="UniProtKB-KW"/>
</dbReference>
<feature type="domain" description="Ubiquitin-like protease family profile" evidence="4">
    <location>
        <begin position="2"/>
        <end position="74"/>
    </location>
</feature>
<dbReference type="AlphaFoldDB" id="A0A9P0ZSU8"/>
<accession>A0A9P0ZSU8</accession>
<organism evidence="5 6">
    <name type="scientific">Cuscuta europaea</name>
    <name type="common">European dodder</name>
    <dbReference type="NCBI Taxonomy" id="41803"/>
    <lineage>
        <taxon>Eukaryota</taxon>
        <taxon>Viridiplantae</taxon>
        <taxon>Streptophyta</taxon>
        <taxon>Embryophyta</taxon>
        <taxon>Tracheophyta</taxon>
        <taxon>Spermatophyta</taxon>
        <taxon>Magnoliopsida</taxon>
        <taxon>eudicotyledons</taxon>
        <taxon>Gunneridae</taxon>
        <taxon>Pentapetalae</taxon>
        <taxon>asterids</taxon>
        <taxon>lamiids</taxon>
        <taxon>Solanales</taxon>
        <taxon>Convolvulaceae</taxon>
        <taxon>Cuscuteae</taxon>
        <taxon>Cuscuta</taxon>
        <taxon>Cuscuta subgen. Cuscuta</taxon>
    </lineage>
</organism>
<dbReference type="Gene3D" id="3.40.395.10">
    <property type="entry name" value="Adenoviral Proteinase, Chain A"/>
    <property type="match status" value="1"/>
</dbReference>
<dbReference type="GO" id="GO:0008234">
    <property type="term" value="F:cysteine-type peptidase activity"/>
    <property type="evidence" value="ECO:0007669"/>
    <property type="project" value="InterPro"/>
</dbReference>
<proteinExistence type="inferred from homology"/>
<dbReference type="Pfam" id="PF02902">
    <property type="entry name" value="Peptidase_C48"/>
    <property type="match status" value="1"/>
</dbReference>
<keyword evidence="3" id="KW-0378">Hydrolase</keyword>